<gene>
    <name evidence="2" type="ORF">Cgig2_017518</name>
</gene>
<evidence type="ECO:0000313" key="3">
    <source>
        <dbReference type="Proteomes" id="UP001153076"/>
    </source>
</evidence>
<reference evidence="2" key="1">
    <citation type="submission" date="2022-04" db="EMBL/GenBank/DDBJ databases">
        <title>Carnegiea gigantea Genome sequencing and assembly v2.</title>
        <authorList>
            <person name="Copetti D."/>
            <person name="Sanderson M.J."/>
            <person name="Burquez A."/>
            <person name="Wojciechowski M.F."/>
        </authorList>
    </citation>
    <scope>NUCLEOTIDE SEQUENCE</scope>
    <source>
        <strain evidence="2">SGP5-SGP5p</strain>
        <tissue evidence="2">Aerial part</tissue>
    </source>
</reference>
<name>A0A9Q1QCS8_9CARY</name>
<proteinExistence type="predicted"/>
<protein>
    <submittedName>
        <fullName evidence="2">Uncharacterized protein</fullName>
    </submittedName>
</protein>
<dbReference type="EMBL" id="JAKOGI010000369">
    <property type="protein sequence ID" value="KAJ8436050.1"/>
    <property type="molecule type" value="Genomic_DNA"/>
</dbReference>
<sequence>MAPENQAHTEPLASTDGSPPAPKEPFVACGSEREPPIGAPNDLIKEDVYAMFALPMSLLEVQAASTCEPTTEHTKPVKRRRTRTGATKVRKMVEKILERGDHGEQFQRDFVLHIISTSIIRNSLYDVQTNTYSCGESQAFYIFGVVELSLEKKDAKTDGFQQQYIGQLMLLNKEIKIKRSFAESMEGERQFIGKGLCAVDKVLYLDRIEFTGKRCKDRWLPIAIHWTTDVVK</sequence>
<evidence type="ECO:0000313" key="2">
    <source>
        <dbReference type="EMBL" id="KAJ8436050.1"/>
    </source>
</evidence>
<comment type="caution">
    <text evidence="2">The sequence shown here is derived from an EMBL/GenBank/DDBJ whole genome shotgun (WGS) entry which is preliminary data.</text>
</comment>
<dbReference type="Proteomes" id="UP001153076">
    <property type="component" value="Unassembled WGS sequence"/>
</dbReference>
<evidence type="ECO:0000256" key="1">
    <source>
        <dbReference type="SAM" id="MobiDB-lite"/>
    </source>
</evidence>
<keyword evidence="3" id="KW-1185">Reference proteome</keyword>
<dbReference type="AlphaFoldDB" id="A0A9Q1QCS8"/>
<feature type="region of interest" description="Disordered" evidence="1">
    <location>
        <begin position="1"/>
        <end position="29"/>
    </location>
</feature>
<accession>A0A9Q1QCS8</accession>
<organism evidence="2 3">
    <name type="scientific">Carnegiea gigantea</name>
    <dbReference type="NCBI Taxonomy" id="171969"/>
    <lineage>
        <taxon>Eukaryota</taxon>
        <taxon>Viridiplantae</taxon>
        <taxon>Streptophyta</taxon>
        <taxon>Embryophyta</taxon>
        <taxon>Tracheophyta</taxon>
        <taxon>Spermatophyta</taxon>
        <taxon>Magnoliopsida</taxon>
        <taxon>eudicotyledons</taxon>
        <taxon>Gunneridae</taxon>
        <taxon>Pentapetalae</taxon>
        <taxon>Caryophyllales</taxon>
        <taxon>Cactineae</taxon>
        <taxon>Cactaceae</taxon>
        <taxon>Cactoideae</taxon>
        <taxon>Echinocereeae</taxon>
        <taxon>Carnegiea</taxon>
    </lineage>
</organism>